<evidence type="ECO:0000256" key="2">
    <source>
        <dbReference type="ARBA" id="ARBA00023315"/>
    </source>
</evidence>
<keyword evidence="2" id="KW-0012">Acyltransferase</keyword>
<reference evidence="4 5" key="1">
    <citation type="journal article" date="2018" name="Appl. Microbiol. Biotechnol.">
        <title>Characterization of the caprolactam degradation pathway in Pseudomonas jessenii using mass spectrometry-based proteomics.</title>
        <authorList>
            <person name="Otzen M."/>
            <person name="Palacio C."/>
            <person name="Janssen D.B."/>
        </authorList>
    </citation>
    <scope>NUCLEOTIDE SEQUENCE [LARGE SCALE GENOMIC DNA]</scope>
    <source>
        <strain evidence="4 5">GO3</strain>
    </source>
</reference>
<keyword evidence="1 4" id="KW-0808">Transferase</keyword>
<dbReference type="Pfam" id="PF00583">
    <property type="entry name" value="Acetyltransf_1"/>
    <property type="match status" value="1"/>
</dbReference>
<dbReference type="PANTHER" id="PTHR43877">
    <property type="entry name" value="AMINOALKYLPHOSPHONATE N-ACETYLTRANSFERASE-RELATED-RELATED"/>
    <property type="match status" value="1"/>
</dbReference>
<dbReference type="CDD" id="cd04301">
    <property type="entry name" value="NAT_SF"/>
    <property type="match status" value="1"/>
</dbReference>
<evidence type="ECO:0000259" key="3">
    <source>
        <dbReference type="PROSITE" id="PS51186"/>
    </source>
</evidence>
<dbReference type="RefSeq" id="WP_110661983.1">
    <property type="nucleotide sequence ID" value="NZ_PDLL01000443.1"/>
</dbReference>
<evidence type="ECO:0000313" key="4">
    <source>
        <dbReference type="EMBL" id="PYY67688.1"/>
    </source>
</evidence>
<dbReference type="SUPFAM" id="SSF55729">
    <property type="entry name" value="Acyl-CoA N-acyltransferases (Nat)"/>
    <property type="match status" value="1"/>
</dbReference>
<protein>
    <submittedName>
        <fullName evidence="4">GNAT family N-acetyltransferase</fullName>
    </submittedName>
</protein>
<dbReference type="Gene3D" id="3.40.630.30">
    <property type="match status" value="1"/>
</dbReference>
<feature type="domain" description="N-acetyltransferase" evidence="3">
    <location>
        <begin position="1"/>
        <end position="154"/>
    </location>
</feature>
<dbReference type="InterPro" id="IPR016181">
    <property type="entry name" value="Acyl_CoA_acyltransferase"/>
</dbReference>
<evidence type="ECO:0000256" key="1">
    <source>
        <dbReference type="ARBA" id="ARBA00022679"/>
    </source>
</evidence>
<dbReference type="OrthoDB" id="9792929at2"/>
<dbReference type="AlphaFoldDB" id="A0A2W0EPP5"/>
<dbReference type="EMBL" id="PDLL01000443">
    <property type="protein sequence ID" value="PYY67688.1"/>
    <property type="molecule type" value="Genomic_DNA"/>
</dbReference>
<organism evidence="4 5">
    <name type="scientific">Pseudomonas jessenii</name>
    <dbReference type="NCBI Taxonomy" id="77298"/>
    <lineage>
        <taxon>Bacteria</taxon>
        <taxon>Pseudomonadati</taxon>
        <taxon>Pseudomonadota</taxon>
        <taxon>Gammaproteobacteria</taxon>
        <taxon>Pseudomonadales</taxon>
        <taxon>Pseudomonadaceae</taxon>
        <taxon>Pseudomonas</taxon>
    </lineage>
</organism>
<comment type="caution">
    <text evidence="4">The sequence shown here is derived from an EMBL/GenBank/DDBJ whole genome shotgun (WGS) entry which is preliminary data.</text>
</comment>
<dbReference type="InterPro" id="IPR000182">
    <property type="entry name" value="GNAT_dom"/>
</dbReference>
<gene>
    <name evidence="4" type="ORF">CRX42_25740</name>
</gene>
<dbReference type="GO" id="GO:0016747">
    <property type="term" value="F:acyltransferase activity, transferring groups other than amino-acyl groups"/>
    <property type="evidence" value="ECO:0007669"/>
    <property type="project" value="InterPro"/>
</dbReference>
<dbReference type="PROSITE" id="PS51186">
    <property type="entry name" value="GNAT"/>
    <property type="match status" value="1"/>
</dbReference>
<dbReference type="PANTHER" id="PTHR43877:SF2">
    <property type="entry name" value="AMINOALKYLPHOSPHONATE N-ACETYLTRANSFERASE-RELATED"/>
    <property type="match status" value="1"/>
</dbReference>
<dbReference type="Proteomes" id="UP000247437">
    <property type="component" value="Unassembled WGS sequence"/>
</dbReference>
<dbReference type="InterPro" id="IPR050832">
    <property type="entry name" value="Bact_Acetyltransf"/>
</dbReference>
<sequence length="164" mass="18139">MAIQALRADASHIDQIAPLFDAYRMFYEQPSNLAQSRAFIAERLARDESVIFLAQDSDGENLGFVQLFPTFSSIDAHRTWLLGDLFSTPAARGKGVGTLLMNTARDFAKLAGGKGMTLETATDNFTAQRLYESLGWVRDPGYYTYCLDLKKDCPSDPVSQTPDA</sequence>
<accession>A0A2W0EPP5</accession>
<proteinExistence type="predicted"/>
<evidence type="ECO:0000313" key="5">
    <source>
        <dbReference type="Proteomes" id="UP000247437"/>
    </source>
</evidence>
<name>A0A2W0EPP5_PSEJE</name>